<dbReference type="GO" id="GO:0005739">
    <property type="term" value="C:mitochondrion"/>
    <property type="evidence" value="ECO:0007669"/>
    <property type="project" value="TreeGrafter"/>
</dbReference>
<evidence type="ECO:0000256" key="7">
    <source>
        <dbReference type="ARBA" id="ARBA00052591"/>
    </source>
</evidence>
<dbReference type="SUPFAM" id="SSF51735">
    <property type="entry name" value="NAD(P)-binding Rossmann-fold domains"/>
    <property type="match status" value="1"/>
</dbReference>
<protein>
    <recommendedName>
        <fullName evidence="11">Malic enzyme</fullName>
    </recommendedName>
</protein>
<dbReference type="InterPro" id="IPR012301">
    <property type="entry name" value="Malic_N_dom"/>
</dbReference>
<dbReference type="FunFam" id="3.40.50.720:FF:000055">
    <property type="entry name" value="NAD-dependent malic enzyme"/>
    <property type="match status" value="1"/>
</dbReference>
<evidence type="ECO:0000256" key="11">
    <source>
        <dbReference type="RuleBase" id="RU003426"/>
    </source>
</evidence>
<organism evidence="15 16">
    <name type="scientific">Saccharomyces arboricola (strain H-6 / AS 2.3317 / CBS 10644)</name>
    <name type="common">Yeast</name>
    <dbReference type="NCBI Taxonomy" id="1160507"/>
    <lineage>
        <taxon>Eukaryota</taxon>
        <taxon>Fungi</taxon>
        <taxon>Dikarya</taxon>
        <taxon>Ascomycota</taxon>
        <taxon>Saccharomycotina</taxon>
        <taxon>Saccharomycetes</taxon>
        <taxon>Saccharomycetales</taxon>
        <taxon>Saccharomycetaceae</taxon>
        <taxon>Saccharomyces</taxon>
    </lineage>
</organism>
<feature type="binding site" evidence="10">
    <location>
        <position position="332"/>
    </location>
    <ligand>
        <name>a divalent metal cation</name>
        <dbReference type="ChEBI" id="CHEBI:60240"/>
    </ligand>
</feature>
<dbReference type="InterPro" id="IPR036291">
    <property type="entry name" value="NAD(P)-bd_dom_sf"/>
</dbReference>
<dbReference type="PRINTS" id="PR00072">
    <property type="entry name" value="MALOXRDTASE"/>
</dbReference>
<keyword evidence="5" id="KW-0520">NAD</keyword>
<dbReference type="Proteomes" id="UP000006968">
    <property type="component" value="Chromosome XI"/>
</dbReference>
<dbReference type="GO" id="GO:0005829">
    <property type="term" value="C:cytosol"/>
    <property type="evidence" value="ECO:0007669"/>
    <property type="project" value="TreeGrafter"/>
</dbReference>
<feature type="binding site" evidence="10">
    <location>
        <position position="333"/>
    </location>
    <ligand>
        <name>a divalent metal cation</name>
        <dbReference type="ChEBI" id="CHEBI:60240"/>
    </ligand>
</feature>
<feature type="binding site" evidence="9">
    <location>
        <position position="541"/>
    </location>
    <ligand>
        <name>(S)-malate</name>
        <dbReference type="ChEBI" id="CHEBI:15589"/>
    </ligand>
</feature>
<comment type="similarity">
    <text evidence="2 11">Belongs to the malic enzymes family.</text>
</comment>
<comment type="catalytic activity">
    <reaction evidence="7">
        <text>(S)-malate + NAD(+) = pyruvate + CO2 + NADH</text>
        <dbReference type="Rhea" id="RHEA:12653"/>
        <dbReference type="ChEBI" id="CHEBI:15361"/>
        <dbReference type="ChEBI" id="CHEBI:15589"/>
        <dbReference type="ChEBI" id="CHEBI:16526"/>
        <dbReference type="ChEBI" id="CHEBI:57540"/>
        <dbReference type="ChEBI" id="CHEBI:57945"/>
        <dbReference type="EC" id="1.1.1.38"/>
    </reaction>
</comment>
<evidence type="ECO:0000256" key="12">
    <source>
        <dbReference type="SAM" id="MobiDB-lite"/>
    </source>
</evidence>
<accession>J8Q2L7</accession>
<dbReference type="SMART" id="SM00919">
    <property type="entry name" value="Malic_M"/>
    <property type="match status" value="1"/>
</dbReference>
<dbReference type="HOGENOM" id="CLU_011405_5_2_1"/>
<dbReference type="SUPFAM" id="SSF53223">
    <property type="entry name" value="Aminoacid dehydrogenase-like, N-terminal domain"/>
    <property type="match status" value="1"/>
</dbReference>
<feature type="domain" description="Malic enzyme NAD-binding" evidence="13">
    <location>
        <begin position="357"/>
        <end position="611"/>
    </location>
</feature>
<name>J8Q2L7_SACAR</name>
<comment type="cofactor">
    <cofactor evidence="1">
        <name>Mn(2+)</name>
        <dbReference type="ChEBI" id="CHEBI:29035"/>
    </cofactor>
</comment>
<evidence type="ECO:0000259" key="14">
    <source>
        <dbReference type="SMART" id="SM01274"/>
    </source>
</evidence>
<evidence type="ECO:0000256" key="1">
    <source>
        <dbReference type="ARBA" id="ARBA00001936"/>
    </source>
</evidence>
<dbReference type="Gene3D" id="3.40.50.10380">
    <property type="entry name" value="Malic enzyme, N-terminal domain"/>
    <property type="match status" value="1"/>
</dbReference>
<dbReference type="InterPro" id="IPR037062">
    <property type="entry name" value="Malic_N_dom_sf"/>
</dbReference>
<dbReference type="GO" id="GO:0051287">
    <property type="term" value="F:NAD binding"/>
    <property type="evidence" value="ECO:0007669"/>
    <property type="project" value="InterPro"/>
</dbReference>
<evidence type="ECO:0000256" key="6">
    <source>
        <dbReference type="ARBA" id="ARBA00050168"/>
    </source>
</evidence>
<dbReference type="Pfam" id="PF03949">
    <property type="entry name" value="Malic_M"/>
    <property type="match status" value="1"/>
</dbReference>
<feature type="compositionally biased region" description="Polar residues" evidence="12">
    <location>
        <begin position="34"/>
        <end position="45"/>
    </location>
</feature>
<feature type="region of interest" description="Disordered" evidence="12">
    <location>
        <begin position="34"/>
        <end position="57"/>
    </location>
</feature>
<dbReference type="GO" id="GO:0004471">
    <property type="term" value="F:malate dehydrogenase (decarboxylating) (NAD+) activity"/>
    <property type="evidence" value="ECO:0007669"/>
    <property type="project" value="TreeGrafter"/>
</dbReference>
<feature type="active site" description="Proton donor" evidence="8">
    <location>
        <position position="189"/>
    </location>
</feature>
<feature type="domain" description="Malic enzyme N-terminal" evidence="14">
    <location>
        <begin position="166"/>
        <end position="347"/>
    </location>
</feature>
<dbReference type="GO" id="GO:0006108">
    <property type="term" value="P:malate metabolic process"/>
    <property type="evidence" value="ECO:0007669"/>
    <property type="project" value="TreeGrafter"/>
</dbReference>
<gene>
    <name evidence="15" type="ORF">SU7_2019</name>
</gene>
<dbReference type="AlphaFoldDB" id="J8Q2L7"/>
<dbReference type="GO" id="GO:0046872">
    <property type="term" value="F:metal ion binding"/>
    <property type="evidence" value="ECO:0007669"/>
    <property type="project" value="UniProtKB-KW"/>
</dbReference>
<dbReference type="PANTHER" id="PTHR23406:SF34">
    <property type="entry name" value="NAD-DEPENDENT MALIC ENZYME, MITOCHONDRIAL"/>
    <property type="match status" value="1"/>
</dbReference>
<evidence type="ECO:0000256" key="5">
    <source>
        <dbReference type="ARBA" id="ARBA00023027"/>
    </source>
</evidence>
<dbReference type="EMBL" id="ALIE01000128">
    <property type="protein sequence ID" value="EJS42896.1"/>
    <property type="molecule type" value="Genomic_DNA"/>
</dbReference>
<dbReference type="InterPro" id="IPR012302">
    <property type="entry name" value="Malic_NAD-bd"/>
</dbReference>
<evidence type="ECO:0000256" key="8">
    <source>
        <dbReference type="PIRSR" id="PIRSR000106-1"/>
    </source>
</evidence>
<reference evidence="15 16" key="1">
    <citation type="journal article" date="2013" name="BMC Genomics">
        <title>High quality de novo sequencing and assembly of the Saccharomyces arboricolus genome.</title>
        <authorList>
            <person name="Liti G."/>
            <person name="Nguyen Ba A.N."/>
            <person name="Blythe M."/>
            <person name="Mueller C.A."/>
            <person name="Bergstroem A."/>
            <person name="Cubillos F.A."/>
            <person name="Dafhnis-Calas F."/>
            <person name="Khoshraftar S."/>
            <person name="Malla S."/>
            <person name="Mehta N."/>
            <person name="Siow C.C."/>
            <person name="Warringer J."/>
            <person name="Moses A.M."/>
            <person name="Louis E.J."/>
            <person name="Nieduszynski C.A."/>
        </authorList>
    </citation>
    <scope>NUCLEOTIDE SEQUENCE [LARGE SCALE GENOMIC DNA]</scope>
    <source>
        <strain evidence="16">H-6 / AS 2.3317 / CBS 10644</strain>
    </source>
</reference>
<dbReference type="OrthoDB" id="5365701at2759"/>
<evidence type="ECO:0000256" key="3">
    <source>
        <dbReference type="ARBA" id="ARBA00022723"/>
    </source>
</evidence>
<dbReference type="FunFam" id="3.40.50.10380:FF:000001">
    <property type="entry name" value="NAD-dependent malic enzyme"/>
    <property type="match status" value="1"/>
</dbReference>
<evidence type="ECO:0000313" key="15">
    <source>
        <dbReference type="EMBL" id="EJS42896.1"/>
    </source>
</evidence>
<comment type="catalytic activity">
    <reaction evidence="6">
        <text>oxaloacetate + H(+) = pyruvate + CO2</text>
        <dbReference type="Rhea" id="RHEA:15641"/>
        <dbReference type="ChEBI" id="CHEBI:15361"/>
        <dbReference type="ChEBI" id="CHEBI:15378"/>
        <dbReference type="ChEBI" id="CHEBI:16452"/>
        <dbReference type="ChEBI" id="CHEBI:16526"/>
        <dbReference type="EC" id="1.1.1.38"/>
    </reaction>
</comment>
<dbReference type="NCBIfam" id="NF010052">
    <property type="entry name" value="PRK13529.1"/>
    <property type="match status" value="1"/>
</dbReference>
<dbReference type="Gene3D" id="3.40.50.720">
    <property type="entry name" value="NAD(P)-binding Rossmann-like Domain"/>
    <property type="match status" value="1"/>
</dbReference>
<evidence type="ECO:0000256" key="9">
    <source>
        <dbReference type="PIRSR" id="PIRSR000106-2"/>
    </source>
</evidence>
<dbReference type="CDD" id="cd05312">
    <property type="entry name" value="NAD_bind_1_malic_enz"/>
    <property type="match status" value="1"/>
</dbReference>
<feature type="binding site" evidence="9">
    <location>
        <position position="501"/>
    </location>
    <ligand>
        <name>(S)-malate</name>
        <dbReference type="ChEBI" id="CHEBI:15589"/>
    </ligand>
</feature>
<comment type="cofactor">
    <cofactor evidence="10">
        <name>Mg(2+)</name>
        <dbReference type="ChEBI" id="CHEBI:18420"/>
    </cofactor>
    <cofactor evidence="10">
        <name>Mn(2+)</name>
        <dbReference type="ChEBI" id="CHEBI:29035"/>
    </cofactor>
    <text evidence="10">Divalent metal cations. Prefers magnesium or manganese.</text>
</comment>
<feature type="active site" description="Proton acceptor" evidence="8">
    <location>
        <position position="261"/>
    </location>
</feature>
<dbReference type="PANTHER" id="PTHR23406">
    <property type="entry name" value="MALIC ENZYME-RELATED"/>
    <property type="match status" value="1"/>
</dbReference>
<evidence type="ECO:0000313" key="16">
    <source>
        <dbReference type="Proteomes" id="UP000006968"/>
    </source>
</evidence>
<dbReference type="SMART" id="SM01274">
    <property type="entry name" value="malic"/>
    <property type="match status" value="1"/>
</dbReference>
<sequence length="671" mass="74466">MLRTKLSVSIAARSQLARSLTASKTSTSLRRWSVQQQQRLYSSNTRPHKATTTRENTFQKPYSDEEVTKTPVGSRARKIFEAPQPHATRLTVGGAIECPLESFQLLNSPLFNKGSAFTQEEREAFNLEALLPPQVNTLDEQLERSYKQLCYLKTPLAKNDFMTSLRVQNKVLYFALIRKHIKELVPIIYTPTEGDAIAAYSHRFRKPEGVFLDITEPDSVERRLATYGGDKDVDYIVVSDSEGILGIGDQGIGGVRIAISKLALMTLCGGVHPGRVLPVCLDVGTNNKKLARDELYMGNKFARIRGKQYDEFLDKFIKAVKKLYPSAVLHFEDFGVKNARRLLEKYRYELPSFNDDIQGTGAVVMASLIAALKHTNRDLKDIRVLVYGAGSAGLGIADQIVNHMVTHGVAKEDARKKIFLMDRRGLILKSYEANSTPAQHGFAKDDADWTGINTRSLHDVVENVKPTCLVGCSTQASAFTQDVVQEMHKHNPRPIIFPLSNPTRLHEAVPADLMKWTDNNALVATGSPFPPVDGYRISENNNCYSFPGIGLGAVLSRATTITDKMISAAVDQLAELSPLREGDSRPGLLPGLDTITNTSARLATAVILQALEEGTARIEQEQVPGGAPGETVKVPRDFDECLQWVKAQMWEPEYRPMIKVQHDPSVHTNQL</sequence>
<proteinExistence type="inferred from homology"/>
<dbReference type="Pfam" id="PF00390">
    <property type="entry name" value="malic"/>
    <property type="match status" value="1"/>
</dbReference>
<dbReference type="InterPro" id="IPR015884">
    <property type="entry name" value="Malic_enzyme_CS"/>
</dbReference>
<keyword evidence="3 10" id="KW-0479">Metal-binding</keyword>
<evidence type="ECO:0000256" key="4">
    <source>
        <dbReference type="ARBA" id="ARBA00023002"/>
    </source>
</evidence>
<keyword evidence="16" id="KW-1185">Reference proteome</keyword>
<evidence type="ECO:0000256" key="10">
    <source>
        <dbReference type="PIRSR" id="PIRSR000106-3"/>
    </source>
</evidence>
<dbReference type="InterPro" id="IPR001891">
    <property type="entry name" value="Malic_OxRdtase"/>
</dbReference>
<evidence type="ECO:0000259" key="13">
    <source>
        <dbReference type="SMART" id="SM00919"/>
    </source>
</evidence>
<dbReference type="InterPro" id="IPR046346">
    <property type="entry name" value="Aminoacid_DH-like_N_sf"/>
</dbReference>
<comment type="caution">
    <text evidence="15">The sequence shown here is derived from an EMBL/GenBank/DDBJ whole genome shotgun (WGS) entry which is preliminary data.</text>
</comment>
<keyword evidence="4 11" id="KW-0560">Oxidoreductase</keyword>
<feature type="binding site" evidence="10">
    <location>
        <position position="356"/>
    </location>
    <ligand>
        <name>a divalent metal cation</name>
        <dbReference type="ChEBI" id="CHEBI:60240"/>
    </ligand>
</feature>
<dbReference type="PIRSF" id="PIRSF000106">
    <property type="entry name" value="ME"/>
    <property type="match status" value="1"/>
</dbReference>
<evidence type="ECO:0000256" key="2">
    <source>
        <dbReference type="ARBA" id="ARBA00008785"/>
    </source>
</evidence>
<dbReference type="PROSITE" id="PS00331">
    <property type="entry name" value="MALIC_ENZYMES"/>
    <property type="match status" value="1"/>
</dbReference>